<comment type="caution">
    <text evidence="2">The sequence shown here is derived from an EMBL/GenBank/DDBJ whole genome shotgun (WGS) entry which is preliminary data.</text>
</comment>
<accession>A0ABW9GN07</accession>
<keyword evidence="1" id="KW-0732">Signal</keyword>
<proteinExistence type="predicted"/>
<organism evidence="2 3">
    <name type="scientific">Aeromonas bivalvium</name>
    <dbReference type="NCBI Taxonomy" id="440079"/>
    <lineage>
        <taxon>Bacteria</taxon>
        <taxon>Pseudomonadati</taxon>
        <taxon>Pseudomonadota</taxon>
        <taxon>Gammaproteobacteria</taxon>
        <taxon>Aeromonadales</taxon>
        <taxon>Aeromonadaceae</taxon>
        <taxon>Aeromonas</taxon>
    </lineage>
</organism>
<dbReference type="EMBL" id="JBGXBU010000001">
    <property type="protein sequence ID" value="MFM4891348.1"/>
    <property type="molecule type" value="Genomic_DNA"/>
</dbReference>
<dbReference type="Proteomes" id="UP001630969">
    <property type="component" value="Unassembled WGS sequence"/>
</dbReference>
<protein>
    <submittedName>
        <fullName evidence="2">Uncharacterized protein</fullName>
    </submittedName>
</protein>
<reference evidence="2 3" key="1">
    <citation type="submission" date="2024-09" db="EMBL/GenBank/DDBJ databases">
        <title>Aeromonas strains Genome sequencing and assembly.</title>
        <authorList>
            <person name="Hu X."/>
            <person name="Tang B."/>
        </authorList>
    </citation>
    <scope>NUCLEOTIDE SEQUENCE [LARGE SCALE GENOMIC DNA]</scope>
    <source>
        <strain evidence="2 3">NB23SCDHY001</strain>
    </source>
</reference>
<dbReference type="RefSeq" id="WP_041996958.1">
    <property type="nucleotide sequence ID" value="NZ_CDBT01000024.1"/>
</dbReference>
<gene>
    <name evidence="2" type="ORF">ACEUDJ_00410</name>
</gene>
<feature type="chain" id="PRO_5045460190" evidence="1">
    <location>
        <begin position="28"/>
        <end position="173"/>
    </location>
</feature>
<keyword evidence="3" id="KW-1185">Reference proteome</keyword>
<evidence type="ECO:0000313" key="2">
    <source>
        <dbReference type="EMBL" id="MFM4891348.1"/>
    </source>
</evidence>
<name>A0ABW9GN07_9GAMM</name>
<evidence type="ECO:0000256" key="1">
    <source>
        <dbReference type="SAM" id="SignalP"/>
    </source>
</evidence>
<feature type="signal peptide" evidence="1">
    <location>
        <begin position="1"/>
        <end position="27"/>
    </location>
</feature>
<evidence type="ECO:0000313" key="3">
    <source>
        <dbReference type="Proteomes" id="UP001630969"/>
    </source>
</evidence>
<dbReference type="GeneID" id="97218515"/>
<sequence length="173" mass="19298">MRANLLSASLLCANLLGLTLLTPTALASPRFELPDYLLQLPRQSYLLMQESFSALYRKTDFTPAITNSYFNYSDLYKFAGLPIAITPQAGFQLEVFGQLYNLASQSYVHMSQDLSLYRMLRADMIGNPNDQIAVGMGLGIPLTPLLTFKALASTNQIPGYGQANYAMGFEWRY</sequence>